<sequence length="70" mass="7804">MRCGSVDALNLPSEEAAQRAFATASRGGGGVNRINGVIDKRWRVGELEWQAWMRTLDDMGLETGYEHRPI</sequence>
<reference evidence="1 2" key="1">
    <citation type="submission" date="2014-03" db="EMBL/GenBank/DDBJ databases">
        <title>Draft genome of the hookworm Oesophagostomum dentatum.</title>
        <authorList>
            <person name="Mitreva M."/>
        </authorList>
    </citation>
    <scope>NUCLEOTIDE SEQUENCE [LARGE SCALE GENOMIC DNA]</scope>
    <source>
        <strain evidence="1 2">OD-Hann</strain>
    </source>
</reference>
<dbReference type="AlphaFoldDB" id="A0A0B1SUU4"/>
<keyword evidence="2" id="KW-1185">Reference proteome</keyword>
<accession>A0A0B1SUU4</accession>
<name>A0A0B1SUU4_OESDE</name>
<gene>
    <name evidence="1" type="ORF">OESDEN_13250</name>
</gene>
<dbReference type="EMBL" id="KN558875">
    <property type="protein sequence ID" value="KHJ86985.1"/>
    <property type="molecule type" value="Genomic_DNA"/>
</dbReference>
<dbReference type="OrthoDB" id="5844422at2759"/>
<protein>
    <submittedName>
        <fullName evidence="1">Uncharacterized protein</fullName>
    </submittedName>
</protein>
<evidence type="ECO:0000313" key="2">
    <source>
        <dbReference type="Proteomes" id="UP000053660"/>
    </source>
</evidence>
<dbReference type="Proteomes" id="UP000053660">
    <property type="component" value="Unassembled WGS sequence"/>
</dbReference>
<evidence type="ECO:0000313" key="1">
    <source>
        <dbReference type="EMBL" id="KHJ86985.1"/>
    </source>
</evidence>
<proteinExistence type="predicted"/>
<organism evidence="1 2">
    <name type="scientific">Oesophagostomum dentatum</name>
    <name type="common">Nodular worm</name>
    <dbReference type="NCBI Taxonomy" id="61180"/>
    <lineage>
        <taxon>Eukaryota</taxon>
        <taxon>Metazoa</taxon>
        <taxon>Ecdysozoa</taxon>
        <taxon>Nematoda</taxon>
        <taxon>Chromadorea</taxon>
        <taxon>Rhabditida</taxon>
        <taxon>Rhabditina</taxon>
        <taxon>Rhabditomorpha</taxon>
        <taxon>Strongyloidea</taxon>
        <taxon>Strongylidae</taxon>
        <taxon>Oesophagostomum</taxon>
    </lineage>
</organism>